<dbReference type="Gene3D" id="3.40.225.10">
    <property type="entry name" value="Class II aldolase/adducin N-terminal domain"/>
    <property type="match status" value="1"/>
</dbReference>
<dbReference type="Pfam" id="PF00596">
    <property type="entry name" value="Aldolase_II"/>
    <property type="match status" value="1"/>
</dbReference>
<dbReference type="SUPFAM" id="SSF53639">
    <property type="entry name" value="AraD/HMP-PK domain-like"/>
    <property type="match status" value="2"/>
</dbReference>
<dbReference type="SMART" id="SM01007">
    <property type="entry name" value="Aldolase_II"/>
    <property type="match status" value="1"/>
</dbReference>
<dbReference type="GO" id="GO:0046872">
    <property type="term" value="F:metal ion binding"/>
    <property type="evidence" value="ECO:0007669"/>
    <property type="project" value="UniProtKB-KW"/>
</dbReference>
<protein>
    <recommendedName>
        <fullName evidence="3">Class II aldolase/adducin N-terminal domain-containing protein</fullName>
    </recommendedName>
</protein>
<dbReference type="InterPro" id="IPR001303">
    <property type="entry name" value="Aldolase_II/adducin_N"/>
</dbReference>
<dbReference type="OrthoDB" id="2932980at2759"/>
<keyword evidence="2" id="KW-0456">Lyase</keyword>
<sequence>MSTGYFGDRETLYLDNLFWGLITSSHILHKHGIFDAYGHVSVRNPDNPSNFFIPMNMAPALLSSADEIIECKVEDGEPAEKTDKPQFSEKYIHSEIYKKFPSVNAVVHSHCSDVLPYCITDVPLKAPIHTTGFLGPEEVPVWDIASVYSSSDKRHDLLVRNTTHGHALAAAFKPSTSGAFIYSKMRSALPTQLGGSTATEPVNVPNHPVVLMRGHGFTTCADGLEAVVYQAIYTREAAKVTTTALSNSQAWSQKALVGQIDVQGAGKIKDAKLKDEGKGLHLLSAREVDDTLHFIRDTKMRPWGLWLREVEVDPMYQNNAKREDSKL</sequence>
<gene>
    <name evidence="4" type="ORF">BT63DRAFT_427978</name>
</gene>
<dbReference type="GO" id="GO:0019323">
    <property type="term" value="P:pentose catabolic process"/>
    <property type="evidence" value="ECO:0007669"/>
    <property type="project" value="TreeGrafter"/>
</dbReference>
<dbReference type="AlphaFoldDB" id="A0A6A6U1N1"/>
<dbReference type="InterPro" id="IPR050197">
    <property type="entry name" value="Aldolase_class_II_sugar_metab"/>
</dbReference>
<evidence type="ECO:0000259" key="3">
    <source>
        <dbReference type="SMART" id="SM01007"/>
    </source>
</evidence>
<keyword evidence="1" id="KW-0479">Metal-binding</keyword>
<evidence type="ECO:0000256" key="2">
    <source>
        <dbReference type="ARBA" id="ARBA00023239"/>
    </source>
</evidence>
<feature type="domain" description="Class II aldolase/adducin N-terminal" evidence="3">
    <location>
        <begin position="19"/>
        <end position="242"/>
    </location>
</feature>
<dbReference type="PANTHER" id="PTHR22789:SF0">
    <property type="entry name" value="3-OXO-TETRONATE 4-PHOSPHATE DECARBOXYLASE-RELATED"/>
    <property type="match status" value="1"/>
</dbReference>
<keyword evidence="5" id="KW-1185">Reference proteome</keyword>
<dbReference type="GO" id="GO:0005829">
    <property type="term" value="C:cytosol"/>
    <property type="evidence" value="ECO:0007669"/>
    <property type="project" value="TreeGrafter"/>
</dbReference>
<name>A0A6A6U1N1_9PEZI</name>
<dbReference type="GO" id="GO:0016832">
    <property type="term" value="F:aldehyde-lyase activity"/>
    <property type="evidence" value="ECO:0007669"/>
    <property type="project" value="TreeGrafter"/>
</dbReference>
<dbReference type="InterPro" id="IPR036409">
    <property type="entry name" value="Aldolase_II/adducin_N_sf"/>
</dbReference>
<reference evidence="4" key="1">
    <citation type="journal article" date="2020" name="Stud. Mycol.">
        <title>101 Dothideomycetes genomes: a test case for predicting lifestyles and emergence of pathogens.</title>
        <authorList>
            <person name="Haridas S."/>
            <person name="Albert R."/>
            <person name="Binder M."/>
            <person name="Bloem J."/>
            <person name="Labutti K."/>
            <person name="Salamov A."/>
            <person name="Andreopoulos B."/>
            <person name="Baker S."/>
            <person name="Barry K."/>
            <person name="Bills G."/>
            <person name="Bluhm B."/>
            <person name="Cannon C."/>
            <person name="Castanera R."/>
            <person name="Culley D."/>
            <person name="Daum C."/>
            <person name="Ezra D."/>
            <person name="Gonzalez J."/>
            <person name="Henrissat B."/>
            <person name="Kuo A."/>
            <person name="Liang C."/>
            <person name="Lipzen A."/>
            <person name="Lutzoni F."/>
            <person name="Magnuson J."/>
            <person name="Mondo S."/>
            <person name="Nolan M."/>
            <person name="Ohm R."/>
            <person name="Pangilinan J."/>
            <person name="Park H.-J."/>
            <person name="Ramirez L."/>
            <person name="Alfaro M."/>
            <person name="Sun H."/>
            <person name="Tritt A."/>
            <person name="Yoshinaga Y."/>
            <person name="Zwiers L.-H."/>
            <person name="Turgeon B."/>
            <person name="Goodwin S."/>
            <person name="Spatafora J."/>
            <person name="Crous P."/>
            <person name="Grigoriev I."/>
        </authorList>
    </citation>
    <scope>NUCLEOTIDE SEQUENCE</scope>
    <source>
        <strain evidence="4">CBS 115976</strain>
    </source>
</reference>
<dbReference type="Proteomes" id="UP000799302">
    <property type="component" value="Unassembled WGS sequence"/>
</dbReference>
<accession>A0A6A6U1N1</accession>
<dbReference type="PANTHER" id="PTHR22789">
    <property type="entry name" value="FUCULOSE PHOSPHATE ALDOLASE"/>
    <property type="match status" value="1"/>
</dbReference>
<evidence type="ECO:0000256" key="1">
    <source>
        <dbReference type="ARBA" id="ARBA00022723"/>
    </source>
</evidence>
<proteinExistence type="predicted"/>
<evidence type="ECO:0000313" key="5">
    <source>
        <dbReference type="Proteomes" id="UP000799302"/>
    </source>
</evidence>
<dbReference type="EMBL" id="MU004239">
    <property type="protein sequence ID" value="KAF2666199.1"/>
    <property type="molecule type" value="Genomic_DNA"/>
</dbReference>
<organism evidence="4 5">
    <name type="scientific">Microthyrium microscopicum</name>
    <dbReference type="NCBI Taxonomy" id="703497"/>
    <lineage>
        <taxon>Eukaryota</taxon>
        <taxon>Fungi</taxon>
        <taxon>Dikarya</taxon>
        <taxon>Ascomycota</taxon>
        <taxon>Pezizomycotina</taxon>
        <taxon>Dothideomycetes</taxon>
        <taxon>Dothideomycetes incertae sedis</taxon>
        <taxon>Microthyriales</taxon>
        <taxon>Microthyriaceae</taxon>
        <taxon>Microthyrium</taxon>
    </lineage>
</organism>
<evidence type="ECO:0000313" key="4">
    <source>
        <dbReference type="EMBL" id="KAF2666199.1"/>
    </source>
</evidence>